<dbReference type="EMBL" id="BAABJK010000002">
    <property type="protein sequence ID" value="GAA4959417.1"/>
    <property type="molecule type" value="Genomic_DNA"/>
</dbReference>
<dbReference type="Proteomes" id="UP001501692">
    <property type="component" value="Unassembled WGS sequence"/>
</dbReference>
<proteinExistence type="predicted"/>
<evidence type="ECO:0000313" key="1">
    <source>
        <dbReference type="EMBL" id="GAA4959417.1"/>
    </source>
</evidence>
<evidence type="ECO:0008006" key="3">
    <source>
        <dbReference type="Google" id="ProtNLM"/>
    </source>
</evidence>
<comment type="caution">
    <text evidence="1">The sequence shown here is derived from an EMBL/GenBank/DDBJ whole genome shotgun (WGS) entry which is preliminary data.</text>
</comment>
<accession>A0ABP9H2J1</accession>
<dbReference type="Gene3D" id="3.40.630.30">
    <property type="match status" value="1"/>
</dbReference>
<dbReference type="SUPFAM" id="SSF55729">
    <property type="entry name" value="Acyl-CoA N-acyltransferases (Nat)"/>
    <property type="match status" value="1"/>
</dbReference>
<reference evidence="2" key="1">
    <citation type="journal article" date="2019" name="Int. J. Syst. Evol. Microbiol.">
        <title>The Global Catalogue of Microorganisms (GCM) 10K type strain sequencing project: providing services to taxonomists for standard genome sequencing and annotation.</title>
        <authorList>
            <consortium name="The Broad Institute Genomics Platform"/>
            <consortium name="The Broad Institute Genome Sequencing Center for Infectious Disease"/>
            <person name="Wu L."/>
            <person name="Ma J."/>
        </authorList>
    </citation>
    <scope>NUCLEOTIDE SEQUENCE [LARGE SCALE GENOMIC DNA]</scope>
    <source>
        <strain evidence="2">JCM 18287</strain>
    </source>
</reference>
<organism evidence="1 2">
    <name type="scientific">Algibacter aquimarinus</name>
    <dbReference type="NCBI Taxonomy" id="1136748"/>
    <lineage>
        <taxon>Bacteria</taxon>
        <taxon>Pseudomonadati</taxon>
        <taxon>Bacteroidota</taxon>
        <taxon>Flavobacteriia</taxon>
        <taxon>Flavobacteriales</taxon>
        <taxon>Flavobacteriaceae</taxon>
        <taxon>Algibacter</taxon>
    </lineage>
</organism>
<evidence type="ECO:0000313" key="2">
    <source>
        <dbReference type="Proteomes" id="UP001501692"/>
    </source>
</evidence>
<sequence>MEYHQHRFEDYSLLIYNKNKLVALLPANVKDDILYTHQGLSYGGFLLSENISFSSVLESFQSALKFLSDNKINKLVIKQLPKIYLSVPSDELDYFLFILKANLFRRDVSMAIDLEKKIKYSKLRKREINKAKREKLRLEEGEEFSLFWNEILAPNLKEKYGVLPLHTIDEISNLKLKFPDNIRQFNVFDGDKILAGCTVFETEGVAHLQYISTNKLVKKGALDYLIHHLITKIYTGKKYLDFGISNENQGKQINSGLLKWKQSFGASPIVHDFYEVDVEKYSLLKTIMI</sequence>
<dbReference type="InterPro" id="IPR016181">
    <property type="entry name" value="Acyl_CoA_acyltransferase"/>
</dbReference>
<protein>
    <recommendedName>
        <fullName evidence="3">GNAT family N-acetyltransferase</fullName>
    </recommendedName>
</protein>
<gene>
    <name evidence="1" type="ORF">GCM10023315_03810</name>
</gene>
<name>A0ABP9H2J1_9FLAO</name>
<keyword evidence="2" id="KW-1185">Reference proteome</keyword>